<keyword evidence="1" id="KW-1133">Transmembrane helix</keyword>
<evidence type="ECO:0000313" key="2">
    <source>
        <dbReference type="EMBL" id="AQK83872.1"/>
    </source>
</evidence>
<dbReference type="EMBL" id="CM000782">
    <property type="protein sequence ID" value="AQK83863.1"/>
    <property type="molecule type" value="Genomic_DNA"/>
</dbReference>
<dbReference type="AlphaFoldDB" id="A0A1D6LXG6"/>
<reference evidence="2" key="1">
    <citation type="submission" date="2015-12" db="EMBL/GenBank/DDBJ databases">
        <title>Update maize B73 reference genome by single molecule sequencing technologies.</title>
        <authorList>
            <consortium name="Maize Genome Sequencing Project"/>
            <person name="Ware D."/>
        </authorList>
    </citation>
    <scope>NUCLEOTIDE SEQUENCE</scope>
    <source>
        <tissue evidence="2">Seedling</tissue>
    </source>
</reference>
<accession>A0A1D6LXG6</accession>
<dbReference type="EMBL" id="CM000782">
    <property type="protein sequence ID" value="AQK83866.1"/>
    <property type="molecule type" value="Genomic_DNA"/>
</dbReference>
<organism evidence="2">
    <name type="scientific">Zea mays</name>
    <name type="common">Maize</name>
    <dbReference type="NCBI Taxonomy" id="4577"/>
    <lineage>
        <taxon>Eukaryota</taxon>
        <taxon>Viridiplantae</taxon>
        <taxon>Streptophyta</taxon>
        <taxon>Embryophyta</taxon>
        <taxon>Tracheophyta</taxon>
        <taxon>Spermatophyta</taxon>
        <taxon>Magnoliopsida</taxon>
        <taxon>Liliopsida</taxon>
        <taxon>Poales</taxon>
        <taxon>Poaceae</taxon>
        <taxon>PACMAD clade</taxon>
        <taxon>Panicoideae</taxon>
        <taxon>Andropogonodae</taxon>
        <taxon>Andropogoneae</taxon>
        <taxon>Tripsacinae</taxon>
        <taxon>Zea</taxon>
    </lineage>
</organism>
<gene>
    <name evidence="2" type="ORF">ZEAMMB73_Zm00001d037393</name>
</gene>
<dbReference type="EMBL" id="CM000782">
    <property type="protein sequence ID" value="AQK83884.1"/>
    <property type="molecule type" value="Genomic_DNA"/>
</dbReference>
<dbReference type="EMBL" id="CM000782">
    <property type="protein sequence ID" value="AQK83870.1"/>
    <property type="molecule type" value="Genomic_DNA"/>
</dbReference>
<keyword evidence="1" id="KW-0812">Transmembrane</keyword>
<feature type="transmembrane region" description="Helical" evidence="1">
    <location>
        <begin position="17"/>
        <end position="41"/>
    </location>
</feature>
<dbReference type="EMBL" id="CM000782">
    <property type="protein sequence ID" value="AQK83872.1"/>
    <property type="molecule type" value="Genomic_DNA"/>
</dbReference>
<dbReference type="EMBL" id="CM000782">
    <property type="protein sequence ID" value="AQK83876.1"/>
    <property type="molecule type" value="Genomic_DNA"/>
</dbReference>
<name>A0A1D6LXG6_MAIZE</name>
<sequence length="104" mass="12552">MVKSKIWESRLLFSACWIYHTFSTYIYFKTCFLVFHFVFVIPRDLSHNNLNGPIPDFYVKCHHLHFYISFLVDRPTYFNIAQNPSFYVYFLLFCRDLSSNNLNG</sequence>
<keyword evidence="1" id="KW-0472">Membrane</keyword>
<dbReference type="EMBL" id="CM000782">
    <property type="protein sequence ID" value="AQK83857.1"/>
    <property type="molecule type" value="Genomic_DNA"/>
</dbReference>
<protein>
    <submittedName>
        <fullName evidence="2">Uncharacterized protein</fullName>
    </submittedName>
</protein>
<evidence type="ECO:0000256" key="1">
    <source>
        <dbReference type="SAM" id="Phobius"/>
    </source>
</evidence>
<proteinExistence type="predicted"/>